<dbReference type="SUPFAM" id="SSF53335">
    <property type="entry name" value="S-adenosyl-L-methionine-dependent methyltransferases"/>
    <property type="match status" value="1"/>
</dbReference>
<keyword evidence="1" id="KW-0489">Methyltransferase</keyword>
<reference evidence="1 2" key="1">
    <citation type="submission" date="2019-03" db="EMBL/GenBank/DDBJ databases">
        <title>Draft genome sequences of novel Actinobacteria.</title>
        <authorList>
            <person name="Sahin N."/>
            <person name="Ay H."/>
            <person name="Saygin H."/>
        </authorList>
    </citation>
    <scope>NUCLEOTIDE SEQUENCE [LARGE SCALE GENOMIC DNA]</scope>
    <source>
        <strain evidence="1 2">DSM 45941</strain>
    </source>
</reference>
<dbReference type="InterPro" id="IPR029063">
    <property type="entry name" value="SAM-dependent_MTases_sf"/>
</dbReference>
<gene>
    <name evidence="1" type="ORF">E1293_39220</name>
</gene>
<dbReference type="Proteomes" id="UP000295578">
    <property type="component" value="Unassembled WGS sequence"/>
</dbReference>
<organism evidence="1 2">
    <name type="scientific">Actinomadura darangshiensis</name>
    <dbReference type="NCBI Taxonomy" id="705336"/>
    <lineage>
        <taxon>Bacteria</taxon>
        <taxon>Bacillati</taxon>
        <taxon>Actinomycetota</taxon>
        <taxon>Actinomycetes</taxon>
        <taxon>Streptosporangiales</taxon>
        <taxon>Thermomonosporaceae</taxon>
        <taxon>Actinomadura</taxon>
    </lineage>
</organism>
<dbReference type="InterPro" id="IPR006764">
    <property type="entry name" value="SAM_dep_MeTrfase_SAV2177_type"/>
</dbReference>
<dbReference type="OrthoDB" id="3216820at2"/>
<dbReference type="GO" id="GO:0008168">
    <property type="term" value="F:methyltransferase activity"/>
    <property type="evidence" value="ECO:0007669"/>
    <property type="project" value="UniProtKB-KW"/>
</dbReference>
<keyword evidence="1" id="KW-0808">Transferase</keyword>
<dbReference type="PIRSF" id="PIRSF017393">
    <property type="entry name" value="MTase_SAV2177"/>
    <property type="match status" value="1"/>
</dbReference>
<evidence type="ECO:0000313" key="2">
    <source>
        <dbReference type="Proteomes" id="UP000295578"/>
    </source>
</evidence>
<name>A0A4R5A5T0_9ACTN</name>
<dbReference type="Gene3D" id="3.40.50.150">
    <property type="entry name" value="Vaccinia Virus protein VP39"/>
    <property type="match status" value="1"/>
</dbReference>
<proteinExistence type="predicted"/>
<dbReference type="Pfam" id="PF04672">
    <property type="entry name" value="Methyltransf_19"/>
    <property type="match status" value="1"/>
</dbReference>
<comment type="caution">
    <text evidence="1">The sequence shown here is derived from an EMBL/GenBank/DDBJ whole genome shotgun (WGS) entry which is preliminary data.</text>
</comment>
<evidence type="ECO:0000313" key="1">
    <source>
        <dbReference type="EMBL" id="TDD66410.1"/>
    </source>
</evidence>
<dbReference type="GO" id="GO:0032259">
    <property type="term" value="P:methylation"/>
    <property type="evidence" value="ECO:0007669"/>
    <property type="project" value="UniProtKB-KW"/>
</dbReference>
<keyword evidence="2" id="KW-1185">Reference proteome</keyword>
<sequence>MDLQTDIPHSARIYDYLLGGKDNFPADRAASADIVGDWPNLPTSMRANRKFMARMARHVAAEHGIRQFLDIGTGLPTSPNLHEVVQGVAPESRIVYVDNDPIVLVHARALLTSTAEGRTGYLDADFMDPDAILDSGQLRDYLDLERPVALSLIAILHFIIDDNDVRRILDRLLEPLAPGSILALSTTTFDNNPDVVAAGVAAYNAHGIPTVARTKPEVESFFSGLEILDPGVVAVHRWHPDQESSALDDAEVTIHGGIALKK</sequence>
<protein>
    <submittedName>
        <fullName evidence="1">SAM-dependent methyltransferase</fullName>
    </submittedName>
</protein>
<accession>A0A4R5A5T0</accession>
<dbReference type="EMBL" id="SMKY01000310">
    <property type="protein sequence ID" value="TDD66410.1"/>
    <property type="molecule type" value="Genomic_DNA"/>
</dbReference>
<dbReference type="AlphaFoldDB" id="A0A4R5A5T0"/>